<comment type="caution">
    <text evidence="2">The sequence shown here is derived from an EMBL/GenBank/DDBJ whole genome shotgun (WGS) entry which is preliminary data.</text>
</comment>
<evidence type="ECO:0000256" key="1">
    <source>
        <dbReference type="SAM" id="SignalP"/>
    </source>
</evidence>
<feature type="chain" id="PRO_5046037868" evidence="1">
    <location>
        <begin position="20"/>
        <end position="169"/>
    </location>
</feature>
<keyword evidence="3" id="KW-1185">Reference proteome</keyword>
<feature type="signal peptide" evidence="1">
    <location>
        <begin position="1"/>
        <end position="19"/>
    </location>
</feature>
<evidence type="ECO:0000313" key="3">
    <source>
        <dbReference type="Proteomes" id="UP001174209"/>
    </source>
</evidence>
<proteinExistence type="predicted"/>
<dbReference type="EMBL" id="JAROCG010000001">
    <property type="protein sequence ID" value="MDN4611770.1"/>
    <property type="molecule type" value="Genomic_DNA"/>
</dbReference>
<sequence>MRRTAAATVLAFAAGLATAASAVAVPPERTVSEVYDADVTVTDEFFTKACGFEVTAQLSGHYRETAFFNKDGSLNRVTAHPSFRSTLTSPTATITTTDVGLDRSVENADGTISIFGTGVHLKLKDGPKAIGLWRLVVDPEAGELISEEYHGQFDVTAEGTVEAICDALS</sequence>
<accession>A0ABT8K2W2</accession>
<protein>
    <submittedName>
        <fullName evidence="2">Uncharacterized protein</fullName>
    </submittedName>
</protein>
<dbReference type="Proteomes" id="UP001174209">
    <property type="component" value="Unassembled WGS sequence"/>
</dbReference>
<dbReference type="RefSeq" id="WP_301227965.1">
    <property type="nucleotide sequence ID" value="NZ_JAROCG010000001.1"/>
</dbReference>
<gene>
    <name evidence="2" type="ORF">P5G52_12940</name>
</gene>
<organism evidence="2 3">
    <name type="scientific">Arthrobacter burdickii</name>
    <dbReference type="NCBI Taxonomy" id="3035920"/>
    <lineage>
        <taxon>Bacteria</taxon>
        <taxon>Bacillati</taxon>
        <taxon>Actinomycetota</taxon>
        <taxon>Actinomycetes</taxon>
        <taxon>Micrococcales</taxon>
        <taxon>Micrococcaceae</taxon>
        <taxon>Arthrobacter</taxon>
    </lineage>
</organism>
<keyword evidence="1" id="KW-0732">Signal</keyword>
<name>A0ABT8K2W2_9MICC</name>
<reference evidence="2" key="1">
    <citation type="submission" date="2023-06" db="EMBL/GenBank/DDBJ databases">
        <title>MT1 and MT2 Draft Genomes of Novel Species.</title>
        <authorList>
            <person name="Venkateswaran K."/>
        </authorList>
    </citation>
    <scope>NUCLEOTIDE SEQUENCE</scope>
    <source>
        <strain evidence="2">IIF3SC-B10</strain>
    </source>
</reference>
<evidence type="ECO:0000313" key="2">
    <source>
        <dbReference type="EMBL" id="MDN4611770.1"/>
    </source>
</evidence>